<evidence type="ECO:0000256" key="1">
    <source>
        <dbReference type="ARBA" id="ARBA00001946"/>
    </source>
</evidence>
<keyword evidence="2" id="KW-0378">Hydrolase</keyword>
<evidence type="ECO:0008006" key="5">
    <source>
        <dbReference type="Google" id="ProtNLM"/>
    </source>
</evidence>
<dbReference type="SFLD" id="SFLDG01129">
    <property type="entry name" value="C1.5:_HAD__Beta-PGM__Phosphata"/>
    <property type="match status" value="1"/>
</dbReference>
<evidence type="ECO:0000313" key="4">
    <source>
        <dbReference type="EMBL" id="SUZ92476.1"/>
    </source>
</evidence>
<dbReference type="EMBL" id="UINC01002062">
    <property type="protein sequence ID" value="SUZ92476.1"/>
    <property type="molecule type" value="Genomic_DNA"/>
</dbReference>
<dbReference type="PANTHER" id="PTHR46470">
    <property type="entry name" value="N-ACYLNEURAMINATE-9-PHOSPHATASE"/>
    <property type="match status" value="1"/>
</dbReference>
<protein>
    <recommendedName>
        <fullName evidence="5">HAD family hydrolase</fullName>
    </recommendedName>
</protein>
<dbReference type="PANTHER" id="PTHR46470:SF4">
    <property type="entry name" value="5-AMINO-6-(5-PHOSPHO-D-RIBITYLAMINO)URACIL PHOSPHATASE YIGB"/>
    <property type="match status" value="1"/>
</dbReference>
<sequence>MKTIRVITLDLDDTLWDIAPVIELAEKRLWAWFEENYSLIPKFFSPDKIFTLRSKVVKEFPDKSHDFRFIRKVVLSRIAAKLNYDADFIEKAFSVFDQARNEVNLYPDVLPALQKLCKHFTIIAVTNGNANLDDIGIKHFFKCVVTAVDVGVPKPERPIFEEAIKMSGVKTHEIIHVGDNPEIDIIGAYNLGLRTAWINRNNSKWPSIHPEPDVTIKNLGDLYQVLLPSIVRD</sequence>
<dbReference type="InterPro" id="IPR036412">
    <property type="entry name" value="HAD-like_sf"/>
</dbReference>
<dbReference type="NCBIfam" id="TIGR01509">
    <property type="entry name" value="HAD-SF-IA-v3"/>
    <property type="match status" value="1"/>
</dbReference>
<dbReference type="GO" id="GO:0009231">
    <property type="term" value="P:riboflavin biosynthetic process"/>
    <property type="evidence" value="ECO:0007669"/>
    <property type="project" value="TreeGrafter"/>
</dbReference>
<dbReference type="Pfam" id="PF00702">
    <property type="entry name" value="Hydrolase"/>
    <property type="match status" value="1"/>
</dbReference>
<dbReference type="AlphaFoldDB" id="A0A381RKW3"/>
<dbReference type="Gene3D" id="3.40.50.1000">
    <property type="entry name" value="HAD superfamily/HAD-like"/>
    <property type="match status" value="1"/>
</dbReference>
<dbReference type="InterPro" id="IPR023214">
    <property type="entry name" value="HAD_sf"/>
</dbReference>
<comment type="cofactor">
    <cofactor evidence="1">
        <name>Mg(2+)</name>
        <dbReference type="ChEBI" id="CHEBI:18420"/>
    </cofactor>
</comment>
<reference evidence="4" key="1">
    <citation type="submission" date="2018-05" db="EMBL/GenBank/DDBJ databases">
        <authorList>
            <person name="Lanie J.A."/>
            <person name="Ng W.-L."/>
            <person name="Kazmierczak K.M."/>
            <person name="Andrzejewski T.M."/>
            <person name="Davidsen T.M."/>
            <person name="Wayne K.J."/>
            <person name="Tettelin H."/>
            <person name="Glass J.I."/>
            <person name="Rusch D."/>
            <person name="Podicherti R."/>
            <person name="Tsui H.-C.T."/>
            <person name="Winkler M.E."/>
        </authorList>
    </citation>
    <scope>NUCLEOTIDE SEQUENCE</scope>
</reference>
<evidence type="ECO:0000256" key="3">
    <source>
        <dbReference type="ARBA" id="ARBA00022842"/>
    </source>
</evidence>
<keyword evidence="3" id="KW-0460">Magnesium</keyword>
<dbReference type="SUPFAM" id="SSF56784">
    <property type="entry name" value="HAD-like"/>
    <property type="match status" value="1"/>
</dbReference>
<evidence type="ECO:0000256" key="2">
    <source>
        <dbReference type="ARBA" id="ARBA00022801"/>
    </source>
</evidence>
<proteinExistence type="predicted"/>
<dbReference type="InterPro" id="IPR006439">
    <property type="entry name" value="HAD-SF_hydro_IA"/>
</dbReference>
<dbReference type="InterPro" id="IPR051400">
    <property type="entry name" value="HAD-like_hydrolase"/>
</dbReference>
<dbReference type="NCBIfam" id="TIGR01549">
    <property type="entry name" value="HAD-SF-IA-v1"/>
    <property type="match status" value="1"/>
</dbReference>
<gene>
    <name evidence="4" type="ORF">METZ01_LOCUS45330</name>
</gene>
<accession>A0A381RKW3</accession>
<organism evidence="4">
    <name type="scientific">marine metagenome</name>
    <dbReference type="NCBI Taxonomy" id="408172"/>
    <lineage>
        <taxon>unclassified sequences</taxon>
        <taxon>metagenomes</taxon>
        <taxon>ecological metagenomes</taxon>
    </lineage>
</organism>
<dbReference type="GO" id="GO:0016787">
    <property type="term" value="F:hydrolase activity"/>
    <property type="evidence" value="ECO:0007669"/>
    <property type="project" value="UniProtKB-KW"/>
</dbReference>
<name>A0A381RKW3_9ZZZZ</name>
<dbReference type="SFLD" id="SFLDS00003">
    <property type="entry name" value="Haloacid_Dehalogenase"/>
    <property type="match status" value="1"/>
</dbReference>
<dbReference type="Gene3D" id="1.20.120.1600">
    <property type="match status" value="1"/>
</dbReference>